<sequence length="63" mass="7648">MYIVIFFLFTFKLESRKKKIFTVTKFYLIRLEMKVHQFEERKKNGNTALVQMARQQPSTSDEI</sequence>
<proteinExistence type="predicted"/>
<dbReference type="Proteomes" id="UP000790347">
    <property type="component" value="Unassembled WGS sequence"/>
</dbReference>
<gene>
    <name evidence="1" type="ORF">DERF_008304</name>
</gene>
<dbReference type="AlphaFoldDB" id="A0A922I025"/>
<organism evidence="1 2">
    <name type="scientific">Dermatophagoides farinae</name>
    <name type="common">American house dust mite</name>
    <dbReference type="NCBI Taxonomy" id="6954"/>
    <lineage>
        <taxon>Eukaryota</taxon>
        <taxon>Metazoa</taxon>
        <taxon>Ecdysozoa</taxon>
        <taxon>Arthropoda</taxon>
        <taxon>Chelicerata</taxon>
        <taxon>Arachnida</taxon>
        <taxon>Acari</taxon>
        <taxon>Acariformes</taxon>
        <taxon>Sarcoptiformes</taxon>
        <taxon>Astigmata</taxon>
        <taxon>Psoroptidia</taxon>
        <taxon>Analgoidea</taxon>
        <taxon>Pyroglyphidae</taxon>
        <taxon>Dermatophagoidinae</taxon>
        <taxon>Dermatophagoides</taxon>
    </lineage>
</organism>
<accession>A0A922I025</accession>
<protein>
    <submittedName>
        <fullName evidence="1">Uncharacterized protein</fullName>
    </submittedName>
</protein>
<keyword evidence="2" id="KW-1185">Reference proteome</keyword>
<dbReference type="EMBL" id="ASGP02000003">
    <property type="protein sequence ID" value="KAH9517656.1"/>
    <property type="molecule type" value="Genomic_DNA"/>
</dbReference>
<reference evidence="1" key="2">
    <citation type="journal article" date="2022" name="Res Sq">
        <title>Comparative Genomics Reveals Insights into the Divergent Evolution of Astigmatic Mites and Household Pest Adaptations.</title>
        <authorList>
            <person name="Xiong Q."/>
            <person name="Wan A.T.-Y."/>
            <person name="Liu X.-Y."/>
            <person name="Fung C.S.-H."/>
            <person name="Xiao X."/>
            <person name="Malainual N."/>
            <person name="Hou J."/>
            <person name="Wang L."/>
            <person name="Wang M."/>
            <person name="Yang K."/>
            <person name="Cui Y."/>
            <person name="Leung E."/>
            <person name="Nong W."/>
            <person name="Shin S.-K."/>
            <person name="Au S."/>
            <person name="Jeong K.Y."/>
            <person name="Chew F.T."/>
            <person name="Hui J."/>
            <person name="Leung T.F."/>
            <person name="Tungtrongchitr A."/>
            <person name="Zhong N."/>
            <person name="Liu Z."/>
            <person name="Tsui S."/>
        </authorList>
    </citation>
    <scope>NUCLEOTIDE SEQUENCE</scope>
    <source>
        <strain evidence="1">Derf</strain>
        <tissue evidence="1">Whole organism</tissue>
    </source>
</reference>
<evidence type="ECO:0000313" key="2">
    <source>
        <dbReference type="Proteomes" id="UP000790347"/>
    </source>
</evidence>
<evidence type="ECO:0000313" key="1">
    <source>
        <dbReference type="EMBL" id="KAH9517656.1"/>
    </source>
</evidence>
<reference evidence="1" key="1">
    <citation type="submission" date="2013-05" db="EMBL/GenBank/DDBJ databases">
        <authorList>
            <person name="Yim A.K.Y."/>
            <person name="Chan T.F."/>
            <person name="Ji K.M."/>
            <person name="Liu X.Y."/>
            <person name="Zhou J.W."/>
            <person name="Li R.Q."/>
            <person name="Yang K.Y."/>
            <person name="Li J."/>
            <person name="Li M."/>
            <person name="Law P.T.W."/>
            <person name="Wu Y.L."/>
            <person name="Cai Z.L."/>
            <person name="Qin H."/>
            <person name="Bao Y."/>
            <person name="Leung R.K.K."/>
            <person name="Ng P.K.S."/>
            <person name="Zou J."/>
            <person name="Zhong X.J."/>
            <person name="Ran P.X."/>
            <person name="Zhong N.S."/>
            <person name="Liu Z.G."/>
            <person name="Tsui S.K.W."/>
        </authorList>
    </citation>
    <scope>NUCLEOTIDE SEQUENCE</scope>
    <source>
        <strain evidence="1">Derf</strain>
        <tissue evidence="1">Whole organism</tissue>
    </source>
</reference>
<name>A0A922I025_DERFA</name>
<comment type="caution">
    <text evidence="1">The sequence shown here is derived from an EMBL/GenBank/DDBJ whole genome shotgun (WGS) entry which is preliminary data.</text>
</comment>